<protein>
    <submittedName>
        <fullName evidence="2">Uncharacterized protein</fullName>
    </submittedName>
</protein>
<keyword evidence="3" id="KW-1185">Reference proteome</keyword>
<evidence type="ECO:0000256" key="1">
    <source>
        <dbReference type="SAM" id="MobiDB-lite"/>
    </source>
</evidence>
<sequence length="98" mass="11304">MGCWEVTHGRSKFQVKAIKRPRVIGVQGKVPSSEPACIPTFLPPTDIGHEKRKKEEEKMGESRSSFLRQTLEEAWSTELIFCHHEVSQERGEERKRKA</sequence>
<proteinExistence type="predicted"/>
<dbReference type="Proteomes" id="UP000250321">
    <property type="component" value="Unassembled WGS sequence"/>
</dbReference>
<organism evidence="2 3">
    <name type="scientific">Prunus yedoensis var. nudiflora</name>
    <dbReference type="NCBI Taxonomy" id="2094558"/>
    <lineage>
        <taxon>Eukaryota</taxon>
        <taxon>Viridiplantae</taxon>
        <taxon>Streptophyta</taxon>
        <taxon>Embryophyta</taxon>
        <taxon>Tracheophyta</taxon>
        <taxon>Spermatophyta</taxon>
        <taxon>Magnoliopsida</taxon>
        <taxon>eudicotyledons</taxon>
        <taxon>Gunneridae</taxon>
        <taxon>Pentapetalae</taxon>
        <taxon>rosids</taxon>
        <taxon>fabids</taxon>
        <taxon>Rosales</taxon>
        <taxon>Rosaceae</taxon>
        <taxon>Amygdaloideae</taxon>
        <taxon>Amygdaleae</taxon>
        <taxon>Prunus</taxon>
    </lineage>
</organism>
<evidence type="ECO:0000313" key="3">
    <source>
        <dbReference type="Proteomes" id="UP000250321"/>
    </source>
</evidence>
<accession>A0A314YFG5</accession>
<feature type="compositionally biased region" description="Basic and acidic residues" evidence="1">
    <location>
        <begin position="47"/>
        <end position="61"/>
    </location>
</feature>
<reference evidence="2 3" key="1">
    <citation type="submission" date="2018-02" db="EMBL/GenBank/DDBJ databases">
        <title>Draft genome of wild Prunus yedoensis var. nudiflora.</title>
        <authorList>
            <person name="Baek S."/>
            <person name="Kim J.-H."/>
            <person name="Choi K."/>
            <person name="Kim G.-B."/>
            <person name="Cho A."/>
            <person name="Jang H."/>
            <person name="Shin C.-H."/>
            <person name="Yu H.-J."/>
            <person name="Mun J.-H."/>
        </authorList>
    </citation>
    <scope>NUCLEOTIDE SEQUENCE [LARGE SCALE GENOMIC DNA]</scope>
    <source>
        <strain evidence="3">cv. Jeju island</strain>
        <tissue evidence="2">Leaf</tissue>
    </source>
</reference>
<gene>
    <name evidence="2" type="ORF">Pyn_26381</name>
</gene>
<dbReference type="AlphaFoldDB" id="A0A314YFG5"/>
<evidence type="ECO:0000313" key="2">
    <source>
        <dbReference type="EMBL" id="PQQ06252.1"/>
    </source>
</evidence>
<dbReference type="EMBL" id="PJQY01000985">
    <property type="protein sequence ID" value="PQQ06252.1"/>
    <property type="molecule type" value="Genomic_DNA"/>
</dbReference>
<comment type="caution">
    <text evidence="2">The sequence shown here is derived from an EMBL/GenBank/DDBJ whole genome shotgun (WGS) entry which is preliminary data.</text>
</comment>
<feature type="region of interest" description="Disordered" evidence="1">
    <location>
        <begin position="35"/>
        <end position="65"/>
    </location>
</feature>
<name>A0A314YFG5_PRUYE</name>